<sequence>MSDITRIEERAIFRVLHISADYPNPYRDRTTTAIERLVLGAAKDAEGDFGEHIVVSLKRTSLPWNTSFVDCGITGGVRLFSYRYFGLPMGLGLARAMRRVARKIAQTLEMEDWEPDLIHAHKFAFEGIAGLWLAEHYGASTGFFVSVRGESERNVLIYKPYYRWLMRRIAFRADKIYHVSAWFKPAFNKQVSLQAAKERLLPNIVGNTAPDLPAVPANDRFVTVFHLNLRKRKGLSGLLEGFAKFHKSHPEIGLDIIGPGDEKAISAVNDEIERFGLTGTVRLLGGMNGKTLFEHLPHYLALTMPSLQETFGMVYLEALFAGIPILYSRHTGIDGYLDEIEAGFAVEPGNAAEILAALEALYQKNTFYRRAISSSSKLLHDRFDPARIISGYQYDLEQVCRKYSLGNTGS</sequence>
<dbReference type="InterPro" id="IPR028098">
    <property type="entry name" value="Glyco_trans_4-like_N"/>
</dbReference>
<reference evidence="3 4" key="1">
    <citation type="submission" date="2020-09" db="EMBL/GenBank/DDBJ databases">
        <title>The genome sequence of type strain Labrenzia polysiphoniae KACC 19711.</title>
        <authorList>
            <person name="Liu Y."/>
        </authorList>
    </citation>
    <scope>NUCLEOTIDE SEQUENCE [LARGE SCALE GENOMIC DNA]</scope>
    <source>
        <strain evidence="3 4">KACC 19711</strain>
    </source>
</reference>
<evidence type="ECO:0000313" key="3">
    <source>
        <dbReference type="EMBL" id="MBD8878416.1"/>
    </source>
</evidence>
<feature type="domain" description="Glycosyltransferase subfamily 4-like N-terminal" evidence="2">
    <location>
        <begin position="76"/>
        <end position="203"/>
    </location>
</feature>
<organism evidence="3 4">
    <name type="scientific">Roseibium polysiphoniae</name>
    <dbReference type="NCBI Taxonomy" id="2571221"/>
    <lineage>
        <taxon>Bacteria</taxon>
        <taxon>Pseudomonadati</taxon>
        <taxon>Pseudomonadota</taxon>
        <taxon>Alphaproteobacteria</taxon>
        <taxon>Hyphomicrobiales</taxon>
        <taxon>Stappiaceae</taxon>
        <taxon>Roseibium</taxon>
    </lineage>
</organism>
<evidence type="ECO:0000259" key="1">
    <source>
        <dbReference type="Pfam" id="PF00534"/>
    </source>
</evidence>
<dbReference type="Gene3D" id="3.40.50.2000">
    <property type="entry name" value="Glycogen Phosphorylase B"/>
    <property type="match status" value="2"/>
</dbReference>
<evidence type="ECO:0000259" key="2">
    <source>
        <dbReference type="Pfam" id="PF13579"/>
    </source>
</evidence>
<feature type="domain" description="Glycosyl transferase family 1" evidence="1">
    <location>
        <begin position="218"/>
        <end position="373"/>
    </location>
</feature>
<dbReference type="PANTHER" id="PTHR12526">
    <property type="entry name" value="GLYCOSYLTRANSFERASE"/>
    <property type="match status" value="1"/>
</dbReference>
<dbReference type="EMBL" id="JACYXJ010000007">
    <property type="protein sequence ID" value="MBD8878416.1"/>
    <property type="molecule type" value="Genomic_DNA"/>
</dbReference>
<dbReference type="SUPFAM" id="SSF53756">
    <property type="entry name" value="UDP-Glycosyltransferase/glycogen phosphorylase"/>
    <property type="match status" value="1"/>
</dbReference>
<proteinExistence type="predicted"/>
<comment type="caution">
    <text evidence="3">The sequence shown here is derived from an EMBL/GenBank/DDBJ whole genome shotgun (WGS) entry which is preliminary data.</text>
</comment>
<keyword evidence="4" id="KW-1185">Reference proteome</keyword>
<dbReference type="RefSeq" id="WP_192110848.1">
    <property type="nucleotide sequence ID" value="NZ_JACYXJ010000007.1"/>
</dbReference>
<dbReference type="PANTHER" id="PTHR12526:SF630">
    <property type="entry name" value="GLYCOSYLTRANSFERASE"/>
    <property type="match status" value="1"/>
</dbReference>
<dbReference type="Pfam" id="PF00534">
    <property type="entry name" value="Glycos_transf_1"/>
    <property type="match status" value="1"/>
</dbReference>
<dbReference type="InterPro" id="IPR001296">
    <property type="entry name" value="Glyco_trans_1"/>
</dbReference>
<evidence type="ECO:0000313" key="4">
    <source>
        <dbReference type="Proteomes" id="UP000615687"/>
    </source>
</evidence>
<dbReference type="Proteomes" id="UP000615687">
    <property type="component" value="Unassembled WGS sequence"/>
</dbReference>
<protein>
    <submittedName>
        <fullName evidence="3">Glycosyltransferase</fullName>
    </submittedName>
</protein>
<dbReference type="Pfam" id="PF13579">
    <property type="entry name" value="Glyco_trans_4_4"/>
    <property type="match status" value="1"/>
</dbReference>
<accession>A0ABR9CEV2</accession>
<gene>
    <name evidence="3" type="ORF">IG617_19135</name>
</gene>
<name>A0ABR9CEV2_9HYPH</name>